<dbReference type="Gene3D" id="3.20.10.10">
    <property type="entry name" value="D-amino Acid Aminotransferase, subunit A, domain 2"/>
    <property type="match status" value="1"/>
</dbReference>
<proteinExistence type="predicted"/>
<dbReference type="Pfam" id="PF01063">
    <property type="entry name" value="Aminotran_4"/>
    <property type="match status" value="1"/>
</dbReference>
<dbReference type="AlphaFoldDB" id="A0AB39BCZ7"/>
<organism evidence="1">
    <name type="scientific">Herbiconiux sp. A18JL235</name>
    <dbReference type="NCBI Taxonomy" id="3152363"/>
    <lineage>
        <taxon>Bacteria</taxon>
        <taxon>Bacillati</taxon>
        <taxon>Actinomycetota</taxon>
        <taxon>Actinomycetes</taxon>
        <taxon>Micrococcales</taxon>
        <taxon>Microbacteriaceae</taxon>
        <taxon>Herbiconiux</taxon>
    </lineage>
</organism>
<protein>
    <submittedName>
        <fullName evidence="1">Aminotransferase class IV</fullName>
    </submittedName>
</protein>
<dbReference type="GO" id="GO:0008483">
    <property type="term" value="F:transaminase activity"/>
    <property type="evidence" value="ECO:0007669"/>
    <property type="project" value="UniProtKB-KW"/>
</dbReference>
<dbReference type="InterPro" id="IPR043132">
    <property type="entry name" value="BCAT-like_C"/>
</dbReference>
<evidence type="ECO:0000313" key="1">
    <source>
        <dbReference type="EMBL" id="XDI04286.1"/>
    </source>
</evidence>
<dbReference type="EMBL" id="CP162511">
    <property type="protein sequence ID" value="XDI04286.1"/>
    <property type="molecule type" value="Genomic_DNA"/>
</dbReference>
<reference evidence="1" key="1">
    <citation type="submission" date="2024-05" db="EMBL/GenBank/DDBJ databases">
        <title>Herbiconiux sp. A18JL235.</title>
        <authorList>
            <person name="Zhang G."/>
        </authorList>
    </citation>
    <scope>NUCLEOTIDE SEQUENCE</scope>
    <source>
        <strain evidence="1">A18JL235</strain>
    </source>
</reference>
<sequence length="266" mass="28784">MATAPATFVWSRGALVEQELQPHTELLVADSWLVEASGTVRALDAHRERFLDSVGRTAGDAGTIAAATSFWGAAIGRLKAFPQARLFPRIELARLQHDDALELRLRVRLAPRPRTSSVVVSHAGDDPRRVPRVKGPDLEHLVALRGEAQENGADEIVLLHDGLVVDGSSSALLWWRGETLVAPSGDLARVASVTARSIRLIATATGTRVVEERARPADLEGCELWAVNALHGISAVEQWIDGPALAVRPTRAATWRKRLAALSRPL</sequence>
<name>A0AB39BCZ7_9MICO</name>
<keyword evidence="1" id="KW-0808">Transferase</keyword>
<accession>A0AB39BCZ7</accession>
<dbReference type="InterPro" id="IPR036038">
    <property type="entry name" value="Aminotransferase-like"/>
</dbReference>
<dbReference type="InterPro" id="IPR001544">
    <property type="entry name" value="Aminotrans_IV"/>
</dbReference>
<dbReference type="SUPFAM" id="SSF56752">
    <property type="entry name" value="D-aminoacid aminotransferase-like PLP-dependent enzymes"/>
    <property type="match status" value="1"/>
</dbReference>
<keyword evidence="1" id="KW-0032">Aminotransferase</keyword>
<gene>
    <name evidence="1" type="ORF">ABFY20_13160</name>
</gene>
<dbReference type="RefSeq" id="WP_368496691.1">
    <property type="nucleotide sequence ID" value="NZ_CP162511.1"/>
</dbReference>